<dbReference type="AlphaFoldDB" id="A0A1F6DSM4"/>
<feature type="transmembrane region" description="Helical" evidence="1">
    <location>
        <begin position="31"/>
        <end position="52"/>
    </location>
</feature>
<evidence type="ECO:0008006" key="4">
    <source>
        <dbReference type="Google" id="ProtNLM"/>
    </source>
</evidence>
<keyword evidence="1" id="KW-0812">Transmembrane</keyword>
<protein>
    <recommendedName>
        <fullName evidence="4">Polysaccharide chain length determinant N-terminal domain-containing protein</fullName>
    </recommendedName>
</protein>
<keyword evidence="1" id="KW-1133">Transmembrane helix</keyword>
<dbReference type="EMBL" id="MFLJ01000025">
    <property type="protein sequence ID" value="OGG64386.1"/>
    <property type="molecule type" value="Genomic_DNA"/>
</dbReference>
<dbReference type="Proteomes" id="UP000177232">
    <property type="component" value="Unassembled WGS sequence"/>
</dbReference>
<organism evidence="2 3">
    <name type="scientific">Candidatus Kaiserbacteria bacterium RIFCSPHIGHO2_02_FULL_55_17</name>
    <dbReference type="NCBI Taxonomy" id="1798496"/>
    <lineage>
        <taxon>Bacteria</taxon>
        <taxon>Candidatus Kaiseribacteriota</taxon>
    </lineage>
</organism>
<proteinExistence type="predicted"/>
<gene>
    <name evidence="2" type="ORF">A3C94_00755</name>
</gene>
<name>A0A1F6DSM4_9BACT</name>
<sequence length="94" mass="10697">MDPELKQLLEQTHALAKDNHQMLRAIRRHQWYSFFSTVIVWVVVLALPFYLYQRYVEPLVSQFSAAPGETASGIFGLPSSVDVQKLINSFTAGQ</sequence>
<reference evidence="2 3" key="1">
    <citation type="journal article" date="2016" name="Nat. Commun.">
        <title>Thousands of microbial genomes shed light on interconnected biogeochemical processes in an aquifer system.</title>
        <authorList>
            <person name="Anantharaman K."/>
            <person name="Brown C.T."/>
            <person name="Hug L.A."/>
            <person name="Sharon I."/>
            <person name="Castelle C.J."/>
            <person name="Probst A.J."/>
            <person name="Thomas B.C."/>
            <person name="Singh A."/>
            <person name="Wilkins M.J."/>
            <person name="Karaoz U."/>
            <person name="Brodie E.L."/>
            <person name="Williams K.H."/>
            <person name="Hubbard S.S."/>
            <person name="Banfield J.F."/>
        </authorList>
    </citation>
    <scope>NUCLEOTIDE SEQUENCE [LARGE SCALE GENOMIC DNA]</scope>
</reference>
<accession>A0A1F6DSM4</accession>
<evidence type="ECO:0000313" key="2">
    <source>
        <dbReference type="EMBL" id="OGG64386.1"/>
    </source>
</evidence>
<evidence type="ECO:0000256" key="1">
    <source>
        <dbReference type="SAM" id="Phobius"/>
    </source>
</evidence>
<evidence type="ECO:0000313" key="3">
    <source>
        <dbReference type="Proteomes" id="UP000177232"/>
    </source>
</evidence>
<comment type="caution">
    <text evidence="2">The sequence shown here is derived from an EMBL/GenBank/DDBJ whole genome shotgun (WGS) entry which is preliminary data.</text>
</comment>
<keyword evidence="1" id="KW-0472">Membrane</keyword>